<dbReference type="Proteomes" id="UP000215616">
    <property type="component" value="Unassembled WGS sequence"/>
</dbReference>
<accession>A0A258DBL0</accession>
<evidence type="ECO:0000313" key="2">
    <source>
        <dbReference type="EMBL" id="OYX04772.1"/>
    </source>
</evidence>
<organism evidence="2 3">
    <name type="scientific">Caulobacter vibrioides</name>
    <name type="common">Caulobacter crescentus</name>
    <dbReference type="NCBI Taxonomy" id="155892"/>
    <lineage>
        <taxon>Bacteria</taxon>
        <taxon>Pseudomonadati</taxon>
        <taxon>Pseudomonadota</taxon>
        <taxon>Alphaproteobacteria</taxon>
        <taxon>Caulobacterales</taxon>
        <taxon>Caulobacteraceae</taxon>
        <taxon>Caulobacter</taxon>
    </lineage>
</organism>
<evidence type="ECO:0000259" key="1">
    <source>
        <dbReference type="Pfam" id="PF13471"/>
    </source>
</evidence>
<name>A0A258DBL0_CAUVI</name>
<dbReference type="Pfam" id="PF13471">
    <property type="entry name" value="Transglut_core3"/>
    <property type="match status" value="1"/>
</dbReference>
<proteinExistence type="predicted"/>
<protein>
    <recommendedName>
        <fullName evidence="1">Microcin J25-processing protein McjB C-terminal domain-containing protein</fullName>
    </recommendedName>
</protein>
<dbReference type="NCBIfam" id="NF033537">
    <property type="entry name" value="lasso_biosyn_B2"/>
    <property type="match status" value="1"/>
</dbReference>
<dbReference type="EMBL" id="NCDQ01000061">
    <property type="protein sequence ID" value="OYX04772.1"/>
    <property type="molecule type" value="Genomic_DNA"/>
</dbReference>
<gene>
    <name evidence="2" type="ORF">B7Z12_05545</name>
</gene>
<dbReference type="InterPro" id="IPR032708">
    <property type="entry name" value="McjB_C"/>
</dbReference>
<dbReference type="AlphaFoldDB" id="A0A258DBL0"/>
<feature type="domain" description="Microcin J25-processing protein McjB C-terminal" evidence="1">
    <location>
        <begin position="109"/>
        <end position="218"/>
    </location>
</feature>
<reference evidence="2 3" key="1">
    <citation type="submission" date="2017-03" db="EMBL/GenBank/DDBJ databases">
        <title>Lifting the veil on microbial sulfur biogeochemistry in mining wastewaters.</title>
        <authorList>
            <person name="Kantor R.S."/>
            <person name="Colenbrander Nelson T."/>
            <person name="Marshall S."/>
            <person name="Bennett D."/>
            <person name="Apte S."/>
            <person name="Camacho D."/>
            <person name="Thomas B.C."/>
            <person name="Warren L.A."/>
            <person name="Banfield J.F."/>
        </authorList>
    </citation>
    <scope>NUCLEOTIDE SEQUENCE [LARGE SCALE GENOMIC DNA]</scope>
    <source>
        <strain evidence="2">32-67-7</strain>
    </source>
</reference>
<sequence length="225" mass="24737">MEGEMTLAWRLGVHAVMVEDDLVLLDEAADAYVCLLDGAKVVSVRADGALRFDPPHAVDDLIEGGLVEHRQTGAAPAKAPPTPQARLARPGHIAVRPSEALLFLVQAWRVARAVRRWPMARLLATLRAERAAPPGEGRRSLAEACAVFDTLLAWSPFDGECLFRSVLRRRFLMALGHRPDFVIGVRTWPFRAHCWLQSGPNALDDWPERLCAYRPILTASAGGPP</sequence>
<evidence type="ECO:0000313" key="3">
    <source>
        <dbReference type="Proteomes" id="UP000215616"/>
    </source>
</evidence>
<dbReference type="InterPro" id="IPR053521">
    <property type="entry name" value="McjB-like"/>
</dbReference>
<comment type="caution">
    <text evidence="2">The sequence shown here is derived from an EMBL/GenBank/DDBJ whole genome shotgun (WGS) entry which is preliminary data.</text>
</comment>